<reference evidence="2" key="1">
    <citation type="submission" date="2021-06" db="EMBL/GenBank/DDBJ databases">
        <authorList>
            <person name="Kallberg Y."/>
            <person name="Tangrot J."/>
            <person name="Rosling A."/>
        </authorList>
    </citation>
    <scope>NUCLEOTIDE SEQUENCE</scope>
    <source>
        <strain evidence="2">IN212</strain>
    </source>
</reference>
<dbReference type="Proteomes" id="UP000789396">
    <property type="component" value="Unassembled WGS sequence"/>
</dbReference>
<sequence>MDALESSSKNMLNFNEDNQIDSNGENEIVSSEDDDGTEFNMKDEEIARCSGFAVTTKSSGNRYFHLQCKRGEDEQALRVPISIKSHSQKFQVAKEKCTVVQMLKAGAKPSMIYEAIRDENGEPTATKRDISNLGVDIRYGKQRIHCPS</sequence>
<feature type="compositionally biased region" description="Polar residues" evidence="1">
    <location>
        <begin position="1"/>
        <end position="29"/>
    </location>
</feature>
<evidence type="ECO:0000313" key="2">
    <source>
        <dbReference type="EMBL" id="CAG8474518.1"/>
    </source>
</evidence>
<evidence type="ECO:0000256" key="1">
    <source>
        <dbReference type="SAM" id="MobiDB-lite"/>
    </source>
</evidence>
<name>A0A9N8W290_9GLOM</name>
<proteinExistence type="predicted"/>
<comment type="caution">
    <text evidence="2">The sequence shown here is derived from an EMBL/GenBank/DDBJ whole genome shotgun (WGS) entry which is preliminary data.</text>
</comment>
<dbReference type="OrthoDB" id="10556346at2759"/>
<evidence type="ECO:0000313" key="3">
    <source>
        <dbReference type="Proteomes" id="UP000789396"/>
    </source>
</evidence>
<feature type="region of interest" description="Disordered" evidence="1">
    <location>
        <begin position="1"/>
        <end position="42"/>
    </location>
</feature>
<dbReference type="AlphaFoldDB" id="A0A9N8W290"/>
<dbReference type="EMBL" id="CAJVPZ010000722">
    <property type="protein sequence ID" value="CAG8474518.1"/>
    <property type="molecule type" value="Genomic_DNA"/>
</dbReference>
<protein>
    <submittedName>
        <fullName evidence="2">19588_t:CDS:1</fullName>
    </submittedName>
</protein>
<keyword evidence="3" id="KW-1185">Reference proteome</keyword>
<gene>
    <name evidence="2" type="ORF">RFULGI_LOCUS1265</name>
</gene>
<organism evidence="2 3">
    <name type="scientific">Racocetra fulgida</name>
    <dbReference type="NCBI Taxonomy" id="60492"/>
    <lineage>
        <taxon>Eukaryota</taxon>
        <taxon>Fungi</taxon>
        <taxon>Fungi incertae sedis</taxon>
        <taxon>Mucoromycota</taxon>
        <taxon>Glomeromycotina</taxon>
        <taxon>Glomeromycetes</taxon>
        <taxon>Diversisporales</taxon>
        <taxon>Gigasporaceae</taxon>
        <taxon>Racocetra</taxon>
    </lineage>
</organism>
<accession>A0A9N8W290</accession>